<dbReference type="InterPro" id="IPR038718">
    <property type="entry name" value="SNF2-like_sf"/>
</dbReference>
<dbReference type="Pfam" id="PF00176">
    <property type="entry name" value="SNF2-rel_dom"/>
    <property type="match status" value="1"/>
</dbReference>
<dbReference type="InterPro" id="IPR027417">
    <property type="entry name" value="P-loop_NTPase"/>
</dbReference>
<dbReference type="Gene3D" id="3.40.50.10810">
    <property type="entry name" value="Tandem AAA-ATPase domain"/>
    <property type="match status" value="1"/>
</dbReference>
<evidence type="ECO:0000256" key="2">
    <source>
        <dbReference type="ARBA" id="ARBA00022801"/>
    </source>
</evidence>
<dbReference type="SUPFAM" id="SSF52540">
    <property type="entry name" value="P-loop containing nucleoside triphosphate hydrolases"/>
    <property type="match status" value="1"/>
</dbReference>
<dbReference type="Proteomes" id="UP000765509">
    <property type="component" value="Unassembled WGS sequence"/>
</dbReference>
<evidence type="ECO:0000313" key="6">
    <source>
        <dbReference type="Proteomes" id="UP000765509"/>
    </source>
</evidence>
<comment type="caution">
    <text evidence="5">The sequence shown here is derived from an EMBL/GenBank/DDBJ whole genome shotgun (WGS) entry which is preliminary data.</text>
</comment>
<dbReference type="InterPro" id="IPR014001">
    <property type="entry name" value="Helicase_ATP-bd"/>
</dbReference>
<feature type="domain" description="Helicase ATP-binding" evidence="4">
    <location>
        <begin position="97"/>
        <end position="230"/>
    </location>
</feature>
<evidence type="ECO:0000256" key="1">
    <source>
        <dbReference type="ARBA" id="ARBA00022741"/>
    </source>
</evidence>
<dbReference type="GO" id="GO:0005524">
    <property type="term" value="F:ATP binding"/>
    <property type="evidence" value="ECO:0007669"/>
    <property type="project" value="UniProtKB-KW"/>
</dbReference>
<keyword evidence="6" id="KW-1185">Reference proteome</keyword>
<evidence type="ECO:0000313" key="5">
    <source>
        <dbReference type="EMBL" id="MBW0513581.1"/>
    </source>
</evidence>
<accession>A0A9Q3HQ28</accession>
<dbReference type="InterPro" id="IPR000330">
    <property type="entry name" value="SNF2_N"/>
</dbReference>
<evidence type="ECO:0000256" key="3">
    <source>
        <dbReference type="ARBA" id="ARBA00022840"/>
    </source>
</evidence>
<dbReference type="PANTHER" id="PTHR45626:SF22">
    <property type="entry name" value="DNA REPAIR PROTEIN RAD5"/>
    <property type="match status" value="1"/>
</dbReference>
<dbReference type="GO" id="GO:0005634">
    <property type="term" value="C:nucleus"/>
    <property type="evidence" value="ECO:0007669"/>
    <property type="project" value="TreeGrafter"/>
</dbReference>
<dbReference type="PROSITE" id="PS51192">
    <property type="entry name" value="HELICASE_ATP_BIND_1"/>
    <property type="match status" value="1"/>
</dbReference>
<dbReference type="GO" id="GO:0006281">
    <property type="term" value="P:DNA repair"/>
    <property type="evidence" value="ECO:0007669"/>
    <property type="project" value="TreeGrafter"/>
</dbReference>
<dbReference type="OrthoDB" id="2505291at2759"/>
<keyword evidence="2" id="KW-0378">Hydrolase</keyword>
<protein>
    <recommendedName>
        <fullName evidence="4">Helicase ATP-binding domain-containing protein</fullName>
    </recommendedName>
</protein>
<organism evidence="5 6">
    <name type="scientific">Austropuccinia psidii MF-1</name>
    <dbReference type="NCBI Taxonomy" id="1389203"/>
    <lineage>
        <taxon>Eukaryota</taxon>
        <taxon>Fungi</taxon>
        <taxon>Dikarya</taxon>
        <taxon>Basidiomycota</taxon>
        <taxon>Pucciniomycotina</taxon>
        <taxon>Pucciniomycetes</taxon>
        <taxon>Pucciniales</taxon>
        <taxon>Sphaerophragmiaceae</taxon>
        <taxon>Austropuccinia</taxon>
    </lineage>
</organism>
<sequence length="230" mass="26438">MSLQLTQISKKYYSPPLLIDESLDIASGCDLKPLYPPTFIIKTKLLYYQAEGLSFLIDSESPNSVLAISFWKRISSPSRILWQHKITNETIMTSNSDLHPPSPLGSILAYDMGLGKSLQEISLVAHTLNSERNYQKSSLSTISGCQATIIVCRKRFIENWEEEINKHTHPNNLHVLQYHGSNCHKDFIIKSIQRNIIITTYETLRMDFRSTPKGPVYNYQWYRVLLDEAQ</sequence>
<evidence type="ECO:0000259" key="4">
    <source>
        <dbReference type="PROSITE" id="PS51192"/>
    </source>
</evidence>
<dbReference type="GO" id="GO:0016787">
    <property type="term" value="F:hydrolase activity"/>
    <property type="evidence" value="ECO:0007669"/>
    <property type="project" value="UniProtKB-KW"/>
</dbReference>
<dbReference type="GO" id="GO:0008094">
    <property type="term" value="F:ATP-dependent activity, acting on DNA"/>
    <property type="evidence" value="ECO:0007669"/>
    <property type="project" value="TreeGrafter"/>
</dbReference>
<gene>
    <name evidence="5" type="ORF">O181_053296</name>
</gene>
<proteinExistence type="predicted"/>
<keyword evidence="1" id="KW-0547">Nucleotide-binding</keyword>
<dbReference type="PANTHER" id="PTHR45626">
    <property type="entry name" value="TRANSCRIPTION TERMINATION FACTOR 2-RELATED"/>
    <property type="match status" value="1"/>
</dbReference>
<reference evidence="5" key="1">
    <citation type="submission" date="2021-03" db="EMBL/GenBank/DDBJ databases">
        <title>Draft genome sequence of rust myrtle Austropuccinia psidii MF-1, a brazilian biotype.</title>
        <authorList>
            <person name="Quecine M.C."/>
            <person name="Pachon D.M.R."/>
            <person name="Bonatelli M.L."/>
            <person name="Correr F.H."/>
            <person name="Franceschini L.M."/>
            <person name="Leite T.F."/>
            <person name="Margarido G.R.A."/>
            <person name="Almeida C.A."/>
            <person name="Ferrarezi J.A."/>
            <person name="Labate C.A."/>
        </authorList>
    </citation>
    <scope>NUCLEOTIDE SEQUENCE</scope>
    <source>
        <strain evidence="5">MF-1</strain>
    </source>
</reference>
<name>A0A9Q3HQ28_9BASI</name>
<keyword evidence="3" id="KW-0067">ATP-binding</keyword>
<dbReference type="AlphaFoldDB" id="A0A9Q3HQ28"/>
<dbReference type="InterPro" id="IPR050628">
    <property type="entry name" value="SNF2_RAD54_helicase_TF"/>
</dbReference>
<dbReference type="EMBL" id="AVOT02023522">
    <property type="protein sequence ID" value="MBW0513581.1"/>
    <property type="molecule type" value="Genomic_DNA"/>
</dbReference>